<keyword evidence="3" id="KW-0863">Zinc-finger</keyword>
<dbReference type="PROSITE" id="PS51805">
    <property type="entry name" value="EPHD"/>
    <property type="match status" value="1"/>
</dbReference>
<dbReference type="PANTHER" id="PTHR14955">
    <property type="entry name" value="RETINOIC ACID INDUCED 1/TRANSCRIPTION FACTOR 20"/>
    <property type="match status" value="1"/>
</dbReference>
<dbReference type="OrthoDB" id="10029243at2759"/>
<evidence type="ECO:0000313" key="8">
    <source>
        <dbReference type="Proteomes" id="UP000694397"/>
    </source>
</evidence>
<dbReference type="Ensembl" id="ENSSFOT00015071523.1">
    <property type="protein sequence ID" value="ENSSFOP00015073895.1"/>
    <property type="gene ID" value="ENSSFOG00015031589.1"/>
</dbReference>
<feature type="domain" description="PHD-type" evidence="6">
    <location>
        <begin position="112"/>
        <end position="226"/>
    </location>
</feature>
<dbReference type="GO" id="GO:0008270">
    <property type="term" value="F:zinc ion binding"/>
    <property type="evidence" value="ECO:0007669"/>
    <property type="project" value="UniProtKB-KW"/>
</dbReference>
<dbReference type="AlphaFoldDB" id="A0A8C9WHF8"/>
<organism evidence="7 8">
    <name type="scientific">Scleropages formosus</name>
    <name type="common">Asian bonytongue</name>
    <name type="synonym">Osteoglossum formosum</name>
    <dbReference type="NCBI Taxonomy" id="113540"/>
    <lineage>
        <taxon>Eukaryota</taxon>
        <taxon>Metazoa</taxon>
        <taxon>Chordata</taxon>
        <taxon>Craniata</taxon>
        <taxon>Vertebrata</taxon>
        <taxon>Euteleostomi</taxon>
        <taxon>Actinopterygii</taxon>
        <taxon>Neopterygii</taxon>
        <taxon>Teleostei</taxon>
        <taxon>Osteoglossocephala</taxon>
        <taxon>Osteoglossomorpha</taxon>
        <taxon>Osteoglossiformes</taxon>
        <taxon>Osteoglossidae</taxon>
        <taxon>Scleropages</taxon>
    </lineage>
</organism>
<protein>
    <recommendedName>
        <fullName evidence="6">PHD-type domain-containing protein</fullName>
    </recommendedName>
</protein>
<dbReference type="InterPro" id="IPR034732">
    <property type="entry name" value="EPHD"/>
</dbReference>
<sequence>MGNVDHLLCCLCKKWANYKDLGDLYGPYYPPDYLTKLPKNSPVTRQNQITVKLSTIGVDLGTTTAELSKQQKRPQLRKLTSHPRFKRRHKSNEDLPKTGSINNKALLPFQPPPPLQLVNQEPTDPSAVLSLLPQVPIDAEELWVHEGCIVWTSGVYLVNGRLYGLQEALDGARDTSCSYCEAAGSTLGCYSKGCTLRYHYLCALEAGQCRFFQKRIFSHLLDKEGRYMETLWQLELR</sequence>
<evidence type="ECO:0000256" key="4">
    <source>
        <dbReference type="ARBA" id="ARBA00022833"/>
    </source>
</evidence>
<dbReference type="Pfam" id="PF13771">
    <property type="entry name" value="zf-HC5HC2H"/>
    <property type="match status" value="1"/>
</dbReference>
<dbReference type="GeneTree" id="ENSGT00940000157896"/>
<evidence type="ECO:0000313" key="7">
    <source>
        <dbReference type="Ensembl" id="ENSSFOP00015073895.1"/>
    </source>
</evidence>
<keyword evidence="8" id="KW-1185">Reference proteome</keyword>
<evidence type="ECO:0000256" key="5">
    <source>
        <dbReference type="SAM" id="MobiDB-lite"/>
    </source>
</evidence>
<evidence type="ECO:0000259" key="6">
    <source>
        <dbReference type="PROSITE" id="PS51805"/>
    </source>
</evidence>
<dbReference type="InterPro" id="IPR013083">
    <property type="entry name" value="Znf_RING/FYVE/PHD"/>
</dbReference>
<dbReference type="Proteomes" id="UP000694397">
    <property type="component" value="Chromosome 20"/>
</dbReference>
<reference evidence="7" key="2">
    <citation type="submission" date="2025-08" db="UniProtKB">
        <authorList>
            <consortium name="Ensembl"/>
        </authorList>
    </citation>
    <scope>IDENTIFICATION</scope>
</reference>
<keyword evidence="1" id="KW-0597">Phosphoprotein</keyword>
<dbReference type="GO" id="GO:0005634">
    <property type="term" value="C:nucleus"/>
    <property type="evidence" value="ECO:0007669"/>
    <property type="project" value="TreeGrafter"/>
</dbReference>
<accession>A0A8C9WHF8</accession>
<reference evidence="7" key="3">
    <citation type="submission" date="2025-09" db="UniProtKB">
        <authorList>
            <consortium name="Ensembl"/>
        </authorList>
    </citation>
    <scope>IDENTIFICATION</scope>
</reference>
<dbReference type="Gene3D" id="3.30.40.10">
    <property type="entry name" value="Zinc/RING finger domain, C3HC4 (zinc finger)"/>
    <property type="match status" value="1"/>
</dbReference>
<keyword evidence="4" id="KW-0862">Zinc</keyword>
<dbReference type="GO" id="GO:0006357">
    <property type="term" value="P:regulation of transcription by RNA polymerase II"/>
    <property type="evidence" value="ECO:0007669"/>
    <property type="project" value="TreeGrafter"/>
</dbReference>
<proteinExistence type="predicted"/>
<feature type="compositionally biased region" description="Basic residues" evidence="5">
    <location>
        <begin position="70"/>
        <end position="90"/>
    </location>
</feature>
<evidence type="ECO:0000256" key="1">
    <source>
        <dbReference type="ARBA" id="ARBA00022553"/>
    </source>
</evidence>
<keyword evidence="2" id="KW-0479">Metal-binding</keyword>
<reference evidence="7 8" key="1">
    <citation type="submission" date="2019-04" db="EMBL/GenBank/DDBJ databases">
        <authorList>
            <consortium name="Wellcome Sanger Institute Data Sharing"/>
        </authorList>
    </citation>
    <scope>NUCLEOTIDE SEQUENCE [LARGE SCALE GENOMIC DNA]</scope>
</reference>
<name>A0A8C9WHF8_SCLFO</name>
<feature type="region of interest" description="Disordered" evidence="5">
    <location>
        <begin position="66"/>
        <end position="103"/>
    </location>
</feature>
<evidence type="ECO:0000256" key="3">
    <source>
        <dbReference type="ARBA" id="ARBA00022771"/>
    </source>
</evidence>
<evidence type="ECO:0000256" key="2">
    <source>
        <dbReference type="ARBA" id="ARBA00022723"/>
    </source>
</evidence>
<dbReference type="InterPro" id="IPR052440">
    <property type="entry name" value="Trans_Reg/Chrom_Remod"/>
</dbReference>
<dbReference type="PANTHER" id="PTHR14955:SF7">
    <property type="entry name" value="TRANSCRIPTION FACTOR 20"/>
    <property type="match status" value="1"/>
</dbReference>